<gene>
    <name evidence="1" type="ORF">LCGC14_1561010</name>
</gene>
<comment type="caution">
    <text evidence="1">The sequence shown here is derived from an EMBL/GenBank/DDBJ whole genome shotgun (WGS) entry which is preliminary data.</text>
</comment>
<evidence type="ECO:0000313" key="1">
    <source>
        <dbReference type="EMBL" id="KKM45261.1"/>
    </source>
</evidence>
<dbReference type="EMBL" id="LAZR01012059">
    <property type="protein sequence ID" value="KKM45261.1"/>
    <property type="molecule type" value="Genomic_DNA"/>
</dbReference>
<dbReference type="AlphaFoldDB" id="A0A0F9IMI0"/>
<name>A0A0F9IMI0_9ZZZZ</name>
<accession>A0A0F9IMI0</accession>
<organism evidence="1">
    <name type="scientific">marine sediment metagenome</name>
    <dbReference type="NCBI Taxonomy" id="412755"/>
    <lineage>
        <taxon>unclassified sequences</taxon>
        <taxon>metagenomes</taxon>
        <taxon>ecological metagenomes</taxon>
    </lineage>
</organism>
<protein>
    <submittedName>
        <fullName evidence="1">Uncharacterized protein</fullName>
    </submittedName>
</protein>
<proteinExistence type="predicted"/>
<sequence length="37" mass="4349">MATQAVRIWSNGSYVIDIDHDKDTTNAFFKYRNVHSF</sequence>
<reference evidence="1" key="1">
    <citation type="journal article" date="2015" name="Nature">
        <title>Complex archaea that bridge the gap between prokaryotes and eukaryotes.</title>
        <authorList>
            <person name="Spang A."/>
            <person name="Saw J.H."/>
            <person name="Jorgensen S.L."/>
            <person name="Zaremba-Niedzwiedzka K."/>
            <person name="Martijn J."/>
            <person name="Lind A.E."/>
            <person name="van Eijk R."/>
            <person name="Schleper C."/>
            <person name="Guy L."/>
            <person name="Ettema T.J."/>
        </authorList>
    </citation>
    <scope>NUCLEOTIDE SEQUENCE</scope>
</reference>